<protein>
    <submittedName>
        <fullName evidence="1">Uncharacterized protein</fullName>
    </submittedName>
</protein>
<name>A0AAN7UUC5_9PEZI</name>
<evidence type="ECO:0000313" key="1">
    <source>
        <dbReference type="EMBL" id="KAK5632156.1"/>
    </source>
</evidence>
<dbReference type="EMBL" id="JAWHQM010000023">
    <property type="protein sequence ID" value="KAK5632156.1"/>
    <property type="molecule type" value="Genomic_DNA"/>
</dbReference>
<gene>
    <name evidence="1" type="ORF">RRF57_007870</name>
</gene>
<dbReference type="AlphaFoldDB" id="A0AAN7UUC5"/>
<keyword evidence="2" id="KW-1185">Reference proteome</keyword>
<accession>A0AAN7UUC5</accession>
<reference evidence="1 2" key="1">
    <citation type="submission" date="2023-10" db="EMBL/GenBank/DDBJ databases">
        <title>Draft genome sequence of Xylaria bambusicola isolate GMP-LS, the root and basal stem rot pathogen of sugarcane in Indonesia.</title>
        <authorList>
            <person name="Selvaraj P."/>
            <person name="Muralishankar V."/>
            <person name="Muruganantham S."/>
            <person name="Sp S."/>
            <person name="Haryani S."/>
            <person name="Lau K.J.X."/>
            <person name="Naqvi N.I."/>
        </authorList>
    </citation>
    <scope>NUCLEOTIDE SEQUENCE [LARGE SCALE GENOMIC DNA]</scope>
    <source>
        <strain evidence="1">GMP-LS</strain>
    </source>
</reference>
<evidence type="ECO:0000313" key="2">
    <source>
        <dbReference type="Proteomes" id="UP001305414"/>
    </source>
</evidence>
<organism evidence="1 2">
    <name type="scientific">Xylaria bambusicola</name>
    <dbReference type="NCBI Taxonomy" id="326684"/>
    <lineage>
        <taxon>Eukaryota</taxon>
        <taxon>Fungi</taxon>
        <taxon>Dikarya</taxon>
        <taxon>Ascomycota</taxon>
        <taxon>Pezizomycotina</taxon>
        <taxon>Sordariomycetes</taxon>
        <taxon>Xylariomycetidae</taxon>
        <taxon>Xylariales</taxon>
        <taxon>Xylariaceae</taxon>
        <taxon>Xylaria</taxon>
    </lineage>
</organism>
<dbReference type="Proteomes" id="UP001305414">
    <property type="component" value="Unassembled WGS sequence"/>
</dbReference>
<sequence length="91" mass="10422">MAADTATYVPSDTYTKRFWEKEATREKIEVDVPNGFPRHIDSPLAWTGSDIEMKESEWKLSLTTEELVAIDSALSKFEGRPLYATLPYKSY</sequence>
<comment type="caution">
    <text evidence="1">The sequence shown here is derived from an EMBL/GenBank/DDBJ whole genome shotgun (WGS) entry which is preliminary data.</text>
</comment>
<proteinExistence type="predicted"/>